<gene>
    <name evidence="2" type="ORF">KY290_024671</name>
</gene>
<keyword evidence="3" id="KW-1185">Reference proteome</keyword>
<proteinExistence type="predicted"/>
<comment type="caution">
    <text evidence="2">The sequence shown here is derived from an EMBL/GenBank/DDBJ whole genome shotgun (WGS) entry which is preliminary data.</text>
</comment>
<evidence type="ECO:0000313" key="3">
    <source>
        <dbReference type="Proteomes" id="UP000826656"/>
    </source>
</evidence>
<accession>A0ABQ7UTC3</accession>
<dbReference type="EMBL" id="JAIVGD010000018">
    <property type="protein sequence ID" value="KAH0754401.1"/>
    <property type="molecule type" value="Genomic_DNA"/>
</dbReference>
<evidence type="ECO:0000259" key="1">
    <source>
        <dbReference type="Pfam" id="PF13456"/>
    </source>
</evidence>
<name>A0ABQ7UTC3_SOLTU</name>
<dbReference type="Pfam" id="PF13456">
    <property type="entry name" value="RVT_3"/>
    <property type="match status" value="1"/>
</dbReference>
<organism evidence="2 3">
    <name type="scientific">Solanum tuberosum</name>
    <name type="common">Potato</name>
    <dbReference type="NCBI Taxonomy" id="4113"/>
    <lineage>
        <taxon>Eukaryota</taxon>
        <taxon>Viridiplantae</taxon>
        <taxon>Streptophyta</taxon>
        <taxon>Embryophyta</taxon>
        <taxon>Tracheophyta</taxon>
        <taxon>Spermatophyta</taxon>
        <taxon>Magnoliopsida</taxon>
        <taxon>eudicotyledons</taxon>
        <taxon>Gunneridae</taxon>
        <taxon>Pentapetalae</taxon>
        <taxon>asterids</taxon>
        <taxon>lamiids</taxon>
        <taxon>Solanales</taxon>
        <taxon>Solanaceae</taxon>
        <taxon>Solanoideae</taxon>
        <taxon>Solaneae</taxon>
        <taxon>Solanum</taxon>
    </lineage>
</organism>
<reference evidence="2 3" key="1">
    <citation type="journal article" date="2021" name="bioRxiv">
        <title>Chromosome-scale and haplotype-resolved genome assembly of a tetraploid potato cultivar.</title>
        <authorList>
            <person name="Sun H."/>
            <person name="Jiao W.-B."/>
            <person name="Krause K."/>
            <person name="Campoy J.A."/>
            <person name="Goel M."/>
            <person name="Folz-Donahue K."/>
            <person name="Kukat C."/>
            <person name="Huettel B."/>
            <person name="Schneeberger K."/>
        </authorList>
    </citation>
    <scope>NUCLEOTIDE SEQUENCE [LARGE SCALE GENOMIC DNA]</scope>
    <source>
        <strain evidence="2">SolTubOtavaFocal</strain>
        <tissue evidence="2">Leaves</tissue>
    </source>
</reference>
<dbReference type="InterPro" id="IPR002156">
    <property type="entry name" value="RNaseH_domain"/>
</dbReference>
<protein>
    <recommendedName>
        <fullName evidence="1">RNase H type-1 domain-containing protein</fullName>
    </recommendedName>
</protein>
<feature type="domain" description="RNase H type-1" evidence="1">
    <location>
        <begin position="188"/>
        <end position="248"/>
    </location>
</feature>
<evidence type="ECO:0000313" key="2">
    <source>
        <dbReference type="EMBL" id="KAH0754401.1"/>
    </source>
</evidence>
<dbReference type="Proteomes" id="UP000826656">
    <property type="component" value="Unassembled WGS sequence"/>
</dbReference>
<sequence>MLMNRDIIEQHMWWEPKGGTSSIWFDNWTRLGPLFAQPTEHQTCHNMNDIEIFLNDNEWDYDEMQMHIPAHIVEHVKQNMKYVRQDDVSDRPWWTKTCSGKFTIKSAWELPRKRKVETDFYKKLWVWTNKIPVTTLMAQWNSNTSPMCGCCEVPIRETVDTYFYKGKLPALCGLISLMQLVYWVHGFRNSAGDLVGAKGVKIQDSTSIVAEAIIVREGLQYYWEHGSIQVLLKSNSYALVKMLNGEWDVPWSVTLEVDSINRLRELMTVHLSLISFKKFLEQGQL</sequence>